<evidence type="ECO:0000313" key="2">
    <source>
        <dbReference type="EMBL" id="MCK2219557.1"/>
    </source>
</evidence>
<evidence type="ECO:0000259" key="1">
    <source>
        <dbReference type="PROSITE" id="PS51186"/>
    </source>
</evidence>
<evidence type="ECO:0000313" key="3">
    <source>
        <dbReference type="Proteomes" id="UP001317259"/>
    </source>
</evidence>
<sequence>MERDVITAGSLALRPFTLADIPWVHEVSLDPALQHFVELPSPYRMEDAAFFVEQLAIAGGQSGQRLEFLAEEASTGERLGRVGVGLSAPGTAEIGYWVDPKARGRGVATDAVRAVCRWAFRAHGLELIEWRAEVGNLASRRVAEKAGFTVEATLRKRLLHRGIRVDAWVGSLLKNEVL</sequence>
<protein>
    <submittedName>
        <fullName evidence="2">GNAT family N-acetyltransferase</fullName>
    </submittedName>
</protein>
<dbReference type="SUPFAM" id="SSF55729">
    <property type="entry name" value="Acyl-CoA N-acyltransferases (Nat)"/>
    <property type="match status" value="1"/>
</dbReference>
<name>A0ABT0G4N2_9ACTN</name>
<dbReference type="Gene3D" id="3.40.630.30">
    <property type="match status" value="1"/>
</dbReference>
<dbReference type="EMBL" id="JAKRKC020000002">
    <property type="protein sequence ID" value="MCK2219557.1"/>
    <property type="molecule type" value="Genomic_DNA"/>
</dbReference>
<keyword evidence="3" id="KW-1185">Reference proteome</keyword>
<dbReference type="Pfam" id="PF13302">
    <property type="entry name" value="Acetyltransf_3"/>
    <property type="match status" value="1"/>
</dbReference>
<accession>A0ABT0G4N2</accession>
<comment type="caution">
    <text evidence="2">The sequence shown here is derived from an EMBL/GenBank/DDBJ whole genome shotgun (WGS) entry which is preliminary data.</text>
</comment>
<dbReference type="InterPro" id="IPR051908">
    <property type="entry name" value="Ribosomal_N-acetyltransferase"/>
</dbReference>
<dbReference type="Proteomes" id="UP001317259">
    <property type="component" value="Unassembled WGS sequence"/>
</dbReference>
<dbReference type="PANTHER" id="PTHR43441:SF10">
    <property type="entry name" value="ACETYLTRANSFERASE"/>
    <property type="match status" value="1"/>
</dbReference>
<organism evidence="2 3">
    <name type="scientific">Actinomadura luzonensis</name>
    <dbReference type="NCBI Taxonomy" id="2805427"/>
    <lineage>
        <taxon>Bacteria</taxon>
        <taxon>Bacillati</taxon>
        <taxon>Actinomycetota</taxon>
        <taxon>Actinomycetes</taxon>
        <taxon>Streptosporangiales</taxon>
        <taxon>Thermomonosporaceae</taxon>
        <taxon>Actinomadura</taxon>
    </lineage>
</organism>
<proteinExistence type="predicted"/>
<dbReference type="RefSeq" id="WP_242375427.1">
    <property type="nucleotide sequence ID" value="NZ_JAKRKC020000002.1"/>
</dbReference>
<dbReference type="InterPro" id="IPR000182">
    <property type="entry name" value="GNAT_dom"/>
</dbReference>
<dbReference type="PROSITE" id="PS51186">
    <property type="entry name" value="GNAT"/>
    <property type="match status" value="1"/>
</dbReference>
<dbReference type="PANTHER" id="PTHR43441">
    <property type="entry name" value="RIBOSOMAL-PROTEIN-SERINE ACETYLTRANSFERASE"/>
    <property type="match status" value="1"/>
</dbReference>
<feature type="domain" description="N-acetyltransferase" evidence="1">
    <location>
        <begin position="11"/>
        <end position="175"/>
    </location>
</feature>
<reference evidence="2 3" key="1">
    <citation type="submission" date="2022-04" db="EMBL/GenBank/DDBJ databases">
        <title>Genome draft of Actinomadura sp. ATCC 31491.</title>
        <authorList>
            <person name="Shi X."/>
            <person name="Du Y."/>
        </authorList>
    </citation>
    <scope>NUCLEOTIDE SEQUENCE [LARGE SCALE GENOMIC DNA]</scope>
    <source>
        <strain evidence="2 3">ATCC 31491</strain>
    </source>
</reference>
<dbReference type="InterPro" id="IPR016181">
    <property type="entry name" value="Acyl_CoA_acyltransferase"/>
</dbReference>
<gene>
    <name evidence="2" type="ORF">MF672_038055</name>
</gene>